<dbReference type="Proteomes" id="UP000279089">
    <property type="component" value="Unassembled WGS sequence"/>
</dbReference>
<proteinExistence type="predicted"/>
<keyword evidence="3" id="KW-1185">Reference proteome</keyword>
<feature type="region of interest" description="Disordered" evidence="1">
    <location>
        <begin position="47"/>
        <end position="81"/>
    </location>
</feature>
<evidence type="ECO:0000256" key="1">
    <source>
        <dbReference type="SAM" id="MobiDB-lite"/>
    </source>
</evidence>
<protein>
    <submittedName>
        <fullName evidence="2">Uncharacterized protein</fullName>
    </submittedName>
</protein>
<evidence type="ECO:0000313" key="3">
    <source>
        <dbReference type="Proteomes" id="UP000279089"/>
    </source>
</evidence>
<dbReference type="AlphaFoldDB" id="A0A3N4MD47"/>
<sequence length="81" mass="9187">MQTLLRNNIVAFTAKPKDMIRLSRILNNLFTDGVFIQPVTTVETALHPVPEKDVTEGSEFLDDFSRLDEPKDNETDQQGPQ</sequence>
<accession>A0A3N4MD47</accession>
<comment type="caution">
    <text evidence="2">The sequence shown here is derived from an EMBL/GenBank/DDBJ whole genome shotgun (WGS) entry which is preliminary data.</text>
</comment>
<name>A0A3N4MD47_9BACT</name>
<feature type="compositionally biased region" description="Basic and acidic residues" evidence="1">
    <location>
        <begin position="63"/>
        <end position="74"/>
    </location>
</feature>
<evidence type="ECO:0000313" key="2">
    <source>
        <dbReference type="EMBL" id="RPD41488.1"/>
    </source>
</evidence>
<gene>
    <name evidence="2" type="ORF">EG028_09220</name>
</gene>
<organism evidence="2 3">
    <name type="scientific">Chitinophaga barathri</name>
    <dbReference type="NCBI Taxonomy" id="1647451"/>
    <lineage>
        <taxon>Bacteria</taxon>
        <taxon>Pseudomonadati</taxon>
        <taxon>Bacteroidota</taxon>
        <taxon>Chitinophagia</taxon>
        <taxon>Chitinophagales</taxon>
        <taxon>Chitinophagaceae</taxon>
        <taxon>Chitinophaga</taxon>
    </lineage>
</organism>
<dbReference type="EMBL" id="RMBX01000004">
    <property type="protein sequence ID" value="RPD41488.1"/>
    <property type="molecule type" value="Genomic_DNA"/>
</dbReference>
<reference evidence="3" key="1">
    <citation type="submission" date="2018-11" db="EMBL/GenBank/DDBJ databases">
        <title>Chitinophaga lutea sp.nov., isolate from arsenic contaminated soil.</title>
        <authorList>
            <person name="Zong Y."/>
        </authorList>
    </citation>
    <scope>NUCLEOTIDE SEQUENCE [LARGE SCALE GENOMIC DNA]</scope>
    <source>
        <strain evidence="3">YLT18</strain>
    </source>
</reference>